<feature type="region of interest" description="Disordered" evidence="1">
    <location>
        <begin position="41"/>
        <end position="64"/>
    </location>
</feature>
<keyword evidence="3" id="KW-1185">Reference proteome</keyword>
<reference evidence="2" key="1">
    <citation type="journal article" date="2022" name="bioRxiv">
        <title>Sequencing and chromosome-scale assembly of the giantPleurodeles waltlgenome.</title>
        <authorList>
            <person name="Brown T."/>
            <person name="Elewa A."/>
            <person name="Iarovenko S."/>
            <person name="Subramanian E."/>
            <person name="Araus A.J."/>
            <person name="Petzold A."/>
            <person name="Susuki M."/>
            <person name="Suzuki K.-i.T."/>
            <person name="Hayashi T."/>
            <person name="Toyoda A."/>
            <person name="Oliveira C."/>
            <person name="Osipova E."/>
            <person name="Leigh N.D."/>
            <person name="Simon A."/>
            <person name="Yun M.H."/>
        </authorList>
    </citation>
    <scope>NUCLEOTIDE SEQUENCE</scope>
    <source>
        <strain evidence="2">20211129_DDA</strain>
        <tissue evidence="2">Liver</tissue>
    </source>
</reference>
<dbReference type="Proteomes" id="UP001066276">
    <property type="component" value="Chromosome 7"/>
</dbReference>
<accession>A0AAV7PMB7</accession>
<evidence type="ECO:0000313" key="2">
    <source>
        <dbReference type="EMBL" id="KAJ1129301.1"/>
    </source>
</evidence>
<evidence type="ECO:0000313" key="3">
    <source>
        <dbReference type="Proteomes" id="UP001066276"/>
    </source>
</evidence>
<protein>
    <submittedName>
        <fullName evidence="2">Uncharacterized protein</fullName>
    </submittedName>
</protein>
<evidence type="ECO:0000256" key="1">
    <source>
        <dbReference type="SAM" id="MobiDB-lite"/>
    </source>
</evidence>
<organism evidence="2 3">
    <name type="scientific">Pleurodeles waltl</name>
    <name type="common">Iberian ribbed newt</name>
    <dbReference type="NCBI Taxonomy" id="8319"/>
    <lineage>
        <taxon>Eukaryota</taxon>
        <taxon>Metazoa</taxon>
        <taxon>Chordata</taxon>
        <taxon>Craniata</taxon>
        <taxon>Vertebrata</taxon>
        <taxon>Euteleostomi</taxon>
        <taxon>Amphibia</taxon>
        <taxon>Batrachia</taxon>
        <taxon>Caudata</taxon>
        <taxon>Salamandroidea</taxon>
        <taxon>Salamandridae</taxon>
        <taxon>Pleurodelinae</taxon>
        <taxon>Pleurodeles</taxon>
    </lineage>
</organism>
<dbReference type="EMBL" id="JANPWB010000011">
    <property type="protein sequence ID" value="KAJ1129301.1"/>
    <property type="molecule type" value="Genomic_DNA"/>
</dbReference>
<gene>
    <name evidence="2" type="ORF">NDU88_007672</name>
</gene>
<name>A0AAV7PMB7_PLEWA</name>
<sequence length="259" mass="29053">MFCFSCCDCCTSSSAEERLPISRPNPSQPRRDLDGKVYENVPTHGDSVPVTGPAVSKRTTHGVSDPEDFLKDQKLIVKLVDIPDVDKLFSDIADTFNEQREHHLSMGESIRELQGVCRCAANSSLKSCIEKLQMDNGDCDVQLQMKGYNFSLHVKNGEDVPENLEQAQVQVEKLSKATRLILANETKLQEMIRSVLHSKSQLSESLKQRQLAYLDQVRVEANLDDNFVKVGLVQQKSRQYLEEAKSILKEVAELSGLTL</sequence>
<proteinExistence type="predicted"/>
<dbReference type="AlphaFoldDB" id="A0AAV7PMB7"/>
<comment type="caution">
    <text evidence="2">The sequence shown here is derived from an EMBL/GenBank/DDBJ whole genome shotgun (WGS) entry which is preliminary data.</text>
</comment>